<feature type="transmembrane region" description="Helical" evidence="6">
    <location>
        <begin position="161"/>
        <end position="181"/>
    </location>
</feature>
<organism evidence="8 9">
    <name type="scientific">Pseudocercospora eumusae</name>
    <dbReference type="NCBI Taxonomy" id="321146"/>
    <lineage>
        <taxon>Eukaryota</taxon>
        <taxon>Fungi</taxon>
        <taxon>Dikarya</taxon>
        <taxon>Ascomycota</taxon>
        <taxon>Pezizomycotina</taxon>
        <taxon>Dothideomycetes</taxon>
        <taxon>Dothideomycetidae</taxon>
        <taxon>Mycosphaerellales</taxon>
        <taxon>Mycosphaerellaceae</taxon>
        <taxon>Pseudocercospora</taxon>
    </lineage>
</organism>
<evidence type="ECO:0000256" key="4">
    <source>
        <dbReference type="ARBA" id="ARBA00022989"/>
    </source>
</evidence>
<proteinExistence type="inferred from homology"/>
<dbReference type="AlphaFoldDB" id="A0A139HNM4"/>
<protein>
    <recommendedName>
        <fullName evidence="10">Mpv17/PMP22 family protein</fullName>
    </recommendedName>
</protein>
<evidence type="ECO:0000256" key="7">
    <source>
        <dbReference type="SAM" id="MobiDB-lite"/>
    </source>
</evidence>
<evidence type="ECO:0000313" key="8">
    <source>
        <dbReference type="EMBL" id="KXT04058.1"/>
    </source>
</evidence>
<feature type="compositionally biased region" description="Polar residues" evidence="7">
    <location>
        <begin position="44"/>
        <end position="56"/>
    </location>
</feature>
<feature type="region of interest" description="Disordered" evidence="7">
    <location>
        <begin position="24"/>
        <end position="56"/>
    </location>
</feature>
<keyword evidence="9" id="KW-1185">Reference proteome</keyword>
<evidence type="ECO:0000256" key="3">
    <source>
        <dbReference type="ARBA" id="ARBA00022692"/>
    </source>
</evidence>
<evidence type="ECO:0000313" key="9">
    <source>
        <dbReference type="Proteomes" id="UP000070133"/>
    </source>
</evidence>
<feature type="transmembrane region" description="Helical" evidence="6">
    <location>
        <begin position="128"/>
        <end position="149"/>
    </location>
</feature>
<gene>
    <name evidence="8" type="ORF">AC578_4901</name>
</gene>
<dbReference type="GO" id="GO:0016020">
    <property type="term" value="C:membrane"/>
    <property type="evidence" value="ECO:0007669"/>
    <property type="project" value="UniProtKB-SubCell"/>
</dbReference>
<keyword evidence="4 6" id="KW-1133">Transmembrane helix</keyword>
<evidence type="ECO:0000256" key="5">
    <source>
        <dbReference type="ARBA" id="ARBA00023136"/>
    </source>
</evidence>
<dbReference type="OrthoDB" id="430207at2759"/>
<dbReference type="STRING" id="321146.A0A139HNM4"/>
<evidence type="ECO:0000256" key="2">
    <source>
        <dbReference type="ARBA" id="ARBA00006824"/>
    </source>
</evidence>
<sequence>MIPRVLAARSTLRRLHQTVQRNLNHYPPKHSKRWKYTEPHNTPDRNASPTANATSKQAATTEVFGGAYWAWVEPIKIPFRGYSNMQQRSPLLTQWESTLIIYFLGDLSAQTVQTNVFTEGRYEPKRGLIALIIGGIVSIPSYKWFLWLGRNFNYAQHWKSLAAKIVVSQMCFTPIFNTYFFGMQTILSGGSFKEAKDRVIRTVPVSWKNSWKLWPLVTAFTFTFISPVNRNVFAGFIAIGWQTYLSWLNRLAEIEAKKGVGAVKRSMKKIEGNR</sequence>
<dbReference type="Proteomes" id="UP000070133">
    <property type="component" value="Unassembled WGS sequence"/>
</dbReference>
<keyword evidence="5 6" id="KW-0472">Membrane</keyword>
<dbReference type="PANTHER" id="PTHR11266:SF113">
    <property type="entry name" value="MEMBRANE PROTEIN, MPV17_PMP22 FAMILY, PUTATIVE (AFU_ORTHOLOGUE AFUA_1G13840)-RELATED"/>
    <property type="match status" value="1"/>
</dbReference>
<evidence type="ECO:0000256" key="6">
    <source>
        <dbReference type="RuleBase" id="RU363053"/>
    </source>
</evidence>
<comment type="similarity">
    <text evidence="2 6">Belongs to the peroxisomal membrane protein PXMP2/4 family.</text>
</comment>
<dbReference type="GO" id="GO:0005739">
    <property type="term" value="C:mitochondrion"/>
    <property type="evidence" value="ECO:0007669"/>
    <property type="project" value="TreeGrafter"/>
</dbReference>
<evidence type="ECO:0008006" key="10">
    <source>
        <dbReference type="Google" id="ProtNLM"/>
    </source>
</evidence>
<keyword evidence="3 6" id="KW-0812">Transmembrane</keyword>
<evidence type="ECO:0000256" key="1">
    <source>
        <dbReference type="ARBA" id="ARBA00004141"/>
    </source>
</evidence>
<comment type="subcellular location">
    <subcellularLocation>
        <location evidence="1">Membrane</location>
        <topology evidence="1">Multi-pass membrane protein</topology>
    </subcellularLocation>
</comment>
<dbReference type="PANTHER" id="PTHR11266">
    <property type="entry name" value="PEROXISOMAL MEMBRANE PROTEIN 2, PXMP2 MPV17"/>
    <property type="match status" value="1"/>
</dbReference>
<dbReference type="EMBL" id="LFZN01000024">
    <property type="protein sequence ID" value="KXT04058.1"/>
    <property type="molecule type" value="Genomic_DNA"/>
</dbReference>
<comment type="caution">
    <text evidence="8">The sequence shown here is derived from an EMBL/GenBank/DDBJ whole genome shotgun (WGS) entry which is preliminary data.</text>
</comment>
<dbReference type="Pfam" id="PF04117">
    <property type="entry name" value="Mpv17_PMP22"/>
    <property type="match status" value="1"/>
</dbReference>
<reference evidence="8 9" key="1">
    <citation type="submission" date="2015-07" db="EMBL/GenBank/DDBJ databases">
        <title>Comparative genomics of the Sigatoka disease complex on banana suggests a link between parallel evolutionary changes in Pseudocercospora fijiensis and Pseudocercospora eumusae and increased virulence on the banana host.</title>
        <authorList>
            <person name="Chang T.-C."/>
            <person name="Salvucci A."/>
            <person name="Crous P.W."/>
            <person name="Stergiopoulos I."/>
        </authorList>
    </citation>
    <scope>NUCLEOTIDE SEQUENCE [LARGE SCALE GENOMIC DNA]</scope>
    <source>
        <strain evidence="8 9">CBS 114824</strain>
    </source>
</reference>
<name>A0A139HNM4_9PEZI</name>
<accession>A0A139HNM4</accession>
<dbReference type="InterPro" id="IPR007248">
    <property type="entry name" value="Mpv17_PMP22"/>
</dbReference>